<dbReference type="InterPro" id="IPR038072">
    <property type="entry name" value="GspK_central_sf"/>
</dbReference>
<dbReference type="InterPro" id="IPR005628">
    <property type="entry name" value="GspK"/>
</dbReference>
<evidence type="ECO:0000256" key="2">
    <source>
        <dbReference type="ARBA" id="ARBA00007246"/>
    </source>
</evidence>
<gene>
    <name evidence="13" type="ORF">NCTC9239_02809</name>
</gene>
<keyword evidence="5" id="KW-0997">Cell inner membrane</keyword>
<evidence type="ECO:0000259" key="11">
    <source>
        <dbReference type="Pfam" id="PF03934"/>
    </source>
</evidence>
<dbReference type="EMBL" id="LR588407">
    <property type="protein sequence ID" value="VTO18544.1"/>
    <property type="molecule type" value="Genomic_DNA"/>
</dbReference>
<dbReference type="KEGG" id="bvy:NCTC9239_02809"/>
<name>A0A4P1KEI6_9CAUL</name>
<dbReference type="PANTHER" id="PTHR38831">
    <property type="entry name" value="TYPE II SECRETION SYSTEM PROTEIN K"/>
    <property type="match status" value="1"/>
</dbReference>
<reference evidence="13 14" key="1">
    <citation type="submission" date="2019-04" db="EMBL/GenBank/DDBJ databases">
        <authorList>
            <consortium name="Pathogen Informatics"/>
        </authorList>
    </citation>
    <scope>NUCLEOTIDE SEQUENCE [LARGE SCALE GENOMIC DNA]</scope>
    <source>
        <strain evidence="13 14">NCTC9239</strain>
    </source>
</reference>
<dbReference type="SUPFAM" id="SSF47781">
    <property type="entry name" value="RuvA domain 2-like"/>
    <property type="match status" value="1"/>
</dbReference>
<dbReference type="PANTHER" id="PTHR38831:SF2">
    <property type="entry name" value="TYPE II SECRETION SYSTEM PROTEIN K"/>
    <property type="match status" value="1"/>
</dbReference>
<dbReference type="GO" id="GO:0009306">
    <property type="term" value="P:protein secretion"/>
    <property type="evidence" value="ECO:0007669"/>
    <property type="project" value="InterPro"/>
</dbReference>
<dbReference type="InterPro" id="IPR010994">
    <property type="entry name" value="RuvA_2-like"/>
</dbReference>
<keyword evidence="14" id="KW-1185">Reference proteome</keyword>
<evidence type="ECO:0000256" key="9">
    <source>
        <dbReference type="ARBA" id="ARBA00023136"/>
    </source>
</evidence>
<comment type="similarity">
    <text evidence="2">Belongs to the GSP K family.</text>
</comment>
<dbReference type="Proteomes" id="UP000309952">
    <property type="component" value="Chromosome"/>
</dbReference>
<dbReference type="AlphaFoldDB" id="A0A4P1KEI6"/>
<evidence type="ECO:0000256" key="5">
    <source>
        <dbReference type="ARBA" id="ARBA00022519"/>
    </source>
</evidence>
<feature type="transmembrane region" description="Helical" evidence="10">
    <location>
        <begin position="23"/>
        <end position="49"/>
    </location>
</feature>
<organism evidence="13 14">
    <name type="scientific">Brevundimonas vancanneytii</name>
    <dbReference type="NCBI Taxonomy" id="1325724"/>
    <lineage>
        <taxon>Bacteria</taxon>
        <taxon>Pseudomonadati</taxon>
        <taxon>Pseudomonadota</taxon>
        <taxon>Alphaproteobacteria</taxon>
        <taxon>Caulobacterales</taxon>
        <taxon>Caulobacteraceae</taxon>
        <taxon>Brevundimonas</taxon>
    </lineage>
</organism>
<dbReference type="InterPro" id="IPR049031">
    <property type="entry name" value="T2SSK_SAM-like_1st"/>
</dbReference>
<evidence type="ECO:0000313" key="13">
    <source>
        <dbReference type="EMBL" id="VTO18544.1"/>
    </source>
</evidence>
<evidence type="ECO:0000256" key="3">
    <source>
        <dbReference type="ARBA" id="ARBA00022448"/>
    </source>
</evidence>
<evidence type="ECO:0000256" key="1">
    <source>
        <dbReference type="ARBA" id="ARBA00004533"/>
    </source>
</evidence>
<sequence length="340" mass="36818">MSTSSLESSPDARLSATQPRRGFALPAVLAVTGVVTLIFLVAITALASLTAEAAAARARVRFLQRAMTAEAALAYMAATEPTRAYGFGVNDIRNPFDADFNAEPSNASGVPVEQVFADGRRYLMDVDGPLVLRLQDQAGMLNTAMLFGQVHERYLEAVGVEASERQPMIARFQDYIDYDDLRQPNGAERADYANGGPANRRPIRPTEWLSILGARQAVDAKAWRRMRPHLAADPTASSINVNTAGAPVLALLFGLNESQAEALIRARADRPLTSLTDIGNVTGAAFDGDYEQVYTYPSGVTILILHDTRSAWTYRARLTLTPTGLELSVVETFGAGLAWR</sequence>
<feature type="domain" description="T2SS protein K first SAM-like" evidence="12">
    <location>
        <begin position="149"/>
        <end position="234"/>
    </location>
</feature>
<keyword evidence="4" id="KW-1003">Cell membrane</keyword>
<accession>A0A4P1KEI6</accession>
<keyword evidence="7" id="KW-0653">Protein transport</keyword>
<evidence type="ECO:0000313" key="14">
    <source>
        <dbReference type="Proteomes" id="UP000309952"/>
    </source>
</evidence>
<evidence type="ECO:0000256" key="8">
    <source>
        <dbReference type="ARBA" id="ARBA00022989"/>
    </source>
</evidence>
<protein>
    <submittedName>
        <fullName evidence="13">Type II secretory pathway, component PulK</fullName>
    </submittedName>
</protein>
<dbReference type="Pfam" id="PF03934">
    <property type="entry name" value="T2SSK"/>
    <property type="match status" value="1"/>
</dbReference>
<keyword evidence="6 10" id="KW-0812">Transmembrane</keyword>
<keyword evidence="9 10" id="KW-0472">Membrane</keyword>
<evidence type="ECO:0000256" key="4">
    <source>
        <dbReference type="ARBA" id="ARBA00022475"/>
    </source>
</evidence>
<comment type="subcellular location">
    <subcellularLocation>
        <location evidence="1">Cell inner membrane</location>
    </subcellularLocation>
</comment>
<keyword evidence="3" id="KW-0813">Transport</keyword>
<dbReference type="Gene3D" id="1.10.40.60">
    <property type="entry name" value="EpsJ-like"/>
    <property type="match status" value="1"/>
</dbReference>
<proteinExistence type="inferred from homology"/>
<evidence type="ECO:0000259" key="12">
    <source>
        <dbReference type="Pfam" id="PF21687"/>
    </source>
</evidence>
<evidence type="ECO:0000256" key="6">
    <source>
        <dbReference type="ARBA" id="ARBA00022692"/>
    </source>
</evidence>
<evidence type="ECO:0000256" key="10">
    <source>
        <dbReference type="SAM" id="Phobius"/>
    </source>
</evidence>
<feature type="domain" description="T2SS protein K second SAM-like" evidence="11">
    <location>
        <begin position="239"/>
        <end position="280"/>
    </location>
</feature>
<dbReference type="Pfam" id="PF21687">
    <property type="entry name" value="T2SSK_1st"/>
    <property type="match status" value="1"/>
</dbReference>
<dbReference type="SUPFAM" id="SSF158544">
    <property type="entry name" value="GspK insert domain-like"/>
    <property type="match status" value="1"/>
</dbReference>
<dbReference type="GO" id="GO:0005886">
    <property type="term" value="C:plasma membrane"/>
    <property type="evidence" value="ECO:0007669"/>
    <property type="project" value="UniProtKB-SubCell"/>
</dbReference>
<evidence type="ECO:0000256" key="7">
    <source>
        <dbReference type="ARBA" id="ARBA00022927"/>
    </source>
</evidence>
<dbReference type="InterPro" id="IPR049179">
    <property type="entry name" value="T2SSK_SAM-like_2nd"/>
</dbReference>
<keyword evidence="8 10" id="KW-1133">Transmembrane helix</keyword>